<evidence type="ECO:0000256" key="5">
    <source>
        <dbReference type="SAM" id="Phobius"/>
    </source>
</evidence>
<keyword evidence="7" id="KW-1185">Reference proteome</keyword>
<accession>A0ABR2WUN8</accession>
<comment type="subcellular location">
    <subcellularLocation>
        <location evidence="1">Membrane</location>
        <topology evidence="1">Multi-pass membrane protein</topology>
    </subcellularLocation>
</comment>
<dbReference type="PRINTS" id="PR00259">
    <property type="entry name" value="TMFOUR"/>
</dbReference>
<dbReference type="EMBL" id="JASJQH010000298">
    <property type="protein sequence ID" value="KAK9765231.1"/>
    <property type="molecule type" value="Genomic_DNA"/>
</dbReference>
<keyword evidence="3 5" id="KW-1133">Transmembrane helix</keyword>
<gene>
    <name evidence="6" type="ORF">K7432_006609</name>
</gene>
<dbReference type="Pfam" id="PF00335">
    <property type="entry name" value="Tetraspanin"/>
    <property type="match status" value="1"/>
</dbReference>
<evidence type="ECO:0000256" key="1">
    <source>
        <dbReference type="ARBA" id="ARBA00004141"/>
    </source>
</evidence>
<keyword evidence="4 5" id="KW-0472">Membrane</keyword>
<feature type="transmembrane region" description="Helical" evidence="5">
    <location>
        <begin position="174"/>
        <end position="196"/>
    </location>
</feature>
<reference evidence="6 7" key="1">
    <citation type="submission" date="2023-04" db="EMBL/GenBank/DDBJ databases">
        <title>Genome of Basidiobolus ranarum AG-B5.</title>
        <authorList>
            <person name="Stajich J.E."/>
            <person name="Carter-House D."/>
            <person name="Gryganskyi A."/>
        </authorList>
    </citation>
    <scope>NUCLEOTIDE SEQUENCE [LARGE SCALE GENOMIC DNA]</scope>
    <source>
        <strain evidence="6 7">AG-B5</strain>
    </source>
</reference>
<name>A0ABR2WUN8_9FUNG</name>
<protein>
    <recommendedName>
        <fullName evidence="8">Tetraspanin</fullName>
    </recommendedName>
</protein>
<proteinExistence type="predicted"/>
<feature type="transmembrane region" description="Helical" evidence="5">
    <location>
        <begin position="82"/>
        <end position="103"/>
    </location>
</feature>
<evidence type="ECO:0008006" key="8">
    <source>
        <dbReference type="Google" id="ProtNLM"/>
    </source>
</evidence>
<evidence type="ECO:0000313" key="7">
    <source>
        <dbReference type="Proteomes" id="UP001479436"/>
    </source>
</evidence>
<dbReference type="InterPro" id="IPR018499">
    <property type="entry name" value="Tetraspanin/Peripherin"/>
</dbReference>
<evidence type="ECO:0000256" key="2">
    <source>
        <dbReference type="ARBA" id="ARBA00022692"/>
    </source>
</evidence>
<feature type="transmembrane region" description="Helical" evidence="5">
    <location>
        <begin position="48"/>
        <end position="70"/>
    </location>
</feature>
<evidence type="ECO:0000313" key="6">
    <source>
        <dbReference type="EMBL" id="KAK9765231.1"/>
    </source>
</evidence>
<sequence>MKISFSIKISFFILTLVFMASGLVAISVGAYFWATPYARRRVVVTEDILIAGLAMGMAAIFSSFVGFHGFRYPVRNKKSLVLYGWLVVLVLVTELALGAVIWFRSLSIRDSFSDKWRSWDPALRGLFQETDGCCGYYDNTDFPADSISCRYQNYGWPGCVDMIYIYSDNYLRNIYTVLFGFVVVDIFAFFGSVILIQASNNQERYVKVDAQTSKSFSSGNSVA</sequence>
<keyword evidence="2 5" id="KW-0812">Transmembrane</keyword>
<evidence type="ECO:0000256" key="4">
    <source>
        <dbReference type="ARBA" id="ARBA00023136"/>
    </source>
</evidence>
<dbReference type="Proteomes" id="UP001479436">
    <property type="component" value="Unassembled WGS sequence"/>
</dbReference>
<evidence type="ECO:0000256" key="3">
    <source>
        <dbReference type="ARBA" id="ARBA00022989"/>
    </source>
</evidence>
<feature type="transmembrane region" description="Helical" evidence="5">
    <location>
        <begin position="12"/>
        <end position="33"/>
    </location>
</feature>
<organism evidence="6 7">
    <name type="scientific">Basidiobolus ranarum</name>
    <dbReference type="NCBI Taxonomy" id="34480"/>
    <lineage>
        <taxon>Eukaryota</taxon>
        <taxon>Fungi</taxon>
        <taxon>Fungi incertae sedis</taxon>
        <taxon>Zoopagomycota</taxon>
        <taxon>Entomophthoromycotina</taxon>
        <taxon>Basidiobolomycetes</taxon>
        <taxon>Basidiobolales</taxon>
        <taxon>Basidiobolaceae</taxon>
        <taxon>Basidiobolus</taxon>
    </lineage>
</organism>
<comment type="caution">
    <text evidence="6">The sequence shown here is derived from an EMBL/GenBank/DDBJ whole genome shotgun (WGS) entry which is preliminary data.</text>
</comment>